<evidence type="ECO:0000313" key="1">
    <source>
        <dbReference type="EMBL" id="MCO6026636.1"/>
    </source>
</evidence>
<feature type="non-terminal residue" evidence="1">
    <location>
        <position position="1"/>
    </location>
</feature>
<evidence type="ECO:0000313" key="2">
    <source>
        <dbReference type="Proteomes" id="UP001204015"/>
    </source>
</evidence>
<name>A0ABT1BZX3_9BACT</name>
<keyword evidence="2" id="KW-1185">Reference proteome</keyword>
<sequence length="38" mass="4601">LVYLAYRNIRRKWTMPISNWGLTAQQLAIKFGDRFKIM</sequence>
<gene>
    <name evidence="1" type="ORF">NG821_12465</name>
</gene>
<comment type="caution">
    <text evidence="1">The sequence shown here is derived from an EMBL/GenBank/DDBJ whole genome shotgun (WGS) entry which is preliminary data.</text>
</comment>
<dbReference type="Proteomes" id="UP001204015">
    <property type="component" value="Unassembled WGS sequence"/>
</dbReference>
<proteinExistence type="predicted"/>
<reference evidence="1 2" key="1">
    <citation type="submission" date="2022-06" db="EMBL/GenBank/DDBJ databases">
        <title>A taxonomic note on the genus Prevotella: Description of four novel genera and emended description of the genera Hallella and Xylanibacter.</title>
        <authorList>
            <person name="Hitch T.C.A."/>
        </authorList>
    </citation>
    <scope>NUCLEOTIDE SEQUENCE [LARGE SCALE GENOMIC DNA]</scope>
    <source>
        <strain evidence="1 2">DSM 100619</strain>
    </source>
</reference>
<protein>
    <submittedName>
        <fullName evidence="1">IS256 family transposase</fullName>
    </submittedName>
</protein>
<organism evidence="1 2">
    <name type="scientific">Segatella cerevisiae</name>
    <dbReference type="NCBI Taxonomy" id="2053716"/>
    <lineage>
        <taxon>Bacteria</taxon>
        <taxon>Pseudomonadati</taxon>
        <taxon>Bacteroidota</taxon>
        <taxon>Bacteroidia</taxon>
        <taxon>Bacteroidales</taxon>
        <taxon>Prevotellaceae</taxon>
        <taxon>Segatella</taxon>
    </lineage>
</organism>
<dbReference type="EMBL" id="JAMXLY010000101">
    <property type="protein sequence ID" value="MCO6026636.1"/>
    <property type="molecule type" value="Genomic_DNA"/>
</dbReference>
<accession>A0ABT1BZX3</accession>